<organism evidence="1">
    <name type="scientific">Siphoviridae sp. ctXPh6</name>
    <dbReference type="NCBI Taxonomy" id="2827578"/>
    <lineage>
        <taxon>Viruses</taxon>
        <taxon>Duplodnaviria</taxon>
        <taxon>Heunggongvirae</taxon>
        <taxon>Uroviricota</taxon>
        <taxon>Caudoviricetes</taxon>
    </lineage>
</organism>
<evidence type="ECO:0000313" key="1">
    <source>
        <dbReference type="EMBL" id="DAD70296.1"/>
    </source>
</evidence>
<dbReference type="EMBL" id="BK015862">
    <property type="protein sequence ID" value="DAD70296.1"/>
    <property type="molecule type" value="Genomic_DNA"/>
</dbReference>
<reference evidence="1" key="1">
    <citation type="journal article" date="2021" name="Proc. Natl. Acad. Sci. U.S.A.">
        <title>A Catalog of Tens of Thousands of Viruses from Human Metagenomes Reveals Hidden Associations with Chronic Diseases.</title>
        <authorList>
            <person name="Tisza M.J."/>
            <person name="Buck C.B."/>
        </authorList>
    </citation>
    <scope>NUCLEOTIDE SEQUENCE</scope>
    <source>
        <strain evidence="1">CtXPh6</strain>
    </source>
</reference>
<protein>
    <submittedName>
        <fullName evidence="1">Uncharacterized protein</fullName>
    </submittedName>
</protein>
<sequence length="292" mass="32658">MKPQAFQHGEIRDENDKIIKAGAYGKNTPFCTKNNDGILDYIINNLEWLYDKVTNGLSGIYLSLTGGTLTGDVINEAKYVKNAKSIDATATGAGEDEETIIMARDKSGQDLGFINILRHKNNKNVQLRNRVINKSWSDLRVVQDDDGKYWAEYAGGLGTELLIPSGNNSNKIPTTAWIQNELKQNNIKNEYKSIWGLCTKKENEYSALIRSLNFCVNIAMWIGENKAHSVNDLLFILPSEYTPKDEQRVPFTGHNSKISGIVKIATDGKVTVYSISSTTIADRIAFNCMYFI</sequence>
<proteinExistence type="predicted"/>
<name>A0A8S5LKC8_9CAUD</name>
<accession>A0A8S5LKC8</accession>